<sequence length="383" mass="43226">MVTNQYLMLASGISGCVVTKRIEIDHKGDVLIILSTNNLHPGCSSSALDDDPNCQPEIHLLCSKKHLTLASHRADRMFDSGFKEATPEEADGLYHWKFDAIFDPTAFEIVMKIIHGKNRDIPRAVDVQVLAGISAVVDDLECHDVLWFFAKGWLAVLSQVNALITQKDVAQRILISFVFHDPVMFEAFTKAAITGHWIFMQIPGLPIRPKILRKRLTKPEEIQKRREKALAKLADGLYDVERKLLGQKLGCSPGCRAMLLGTLIQVMNEYDLYSPRPAKPFYSLSFKTITESMRKRQLPEYYSSVNESPIGNHSGTWNISLYPSRPNSQARNRQSGWGFPSDKTEAPQRLVQHHCSLRDIIDRLLQAAETEVKGLNLAEYSHC</sequence>
<feature type="region of interest" description="Disordered" evidence="1">
    <location>
        <begin position="324"/>
        <end position="343"/>
    </location>
</feature>
<evidence type="ECO:0000313" key="2">
    <source>
        <dbReference type="EMBL" id="EGU72260.1"/>
    </source>
</evidence>
<comment type="caution">
    <text evidence="2">The sequence shown here is derived from an EMBL/GenBank/DDBJ whole genome shotgun (WGS) entry which is preliminary data.</text>
</comment>
<reference evidence="2" key="1">
    <citation type="journal article" date="2012" name="Mol. Plant Microbe Interact.">
        <title>A highly conserved effector in Fusarium oxysporum is required for full virulence on Arabidopsis.</title>
        <authorList>
            <person name="Thatcher L.F."/>
            <person name="Gardiner D.M."/>
            <person name="Kazan K."/>
            <person name="Manners J."/>
        </authorList>
    </citation>
    <scope>NUCLEOTIDE SEQUENCE [LARGE SCALE GENOMIC DNA]</scope>
    <source>
        <strain evidence="2">Fo5176</strain>
    </source>
</reference>
<evidence type="ECO:0008006" key="3">
    <source>
        <dbReference type="Google" id="ProtNLM"/>
    </source>
</evidence>
<dbReference type="OrthoDB" id="5326346at2759"/>
<name>F9GEZ5_FUSOF</name>
<dbReference type="EMBL" id="AFQF01006674">
    <property type="protein sequence ID" value="EGU72260.1"/>
    <property type="molecule type" value="Genomic_DNA"/>
</dbReference>
<feature type="compositionally biased region" description="Polar residues" evidence="1">
    <location>
        <begin position="324"/>
        <end position="335"/>
    </location>
</feature>
<proteinExistence type="predicted"/>
<dbReference type="STRING" id="660025.F9GEZ5"/>
<gene>
    <name evidence="2" type="ORF">FOXB_17229</name>
</gene>
<organism evidence="2">
    <name type="scientific">Fusarium oxysporum (strain Fo5176)</name>
    <name type="common">Fusarium vascular wilt</name>
    <dbReference type="NCBI Taxonomy" id="660025"/>
    <lineage>
        <taxon>Eukaryota</taxon>
        <taxon>Fungi</taxon>
        <taxon>Dikarya</taxon>
        <taxon>Ascomycota</taxon>
        <taxon>Pezizomycotina</taxon>
        <taxon>Sordariomycetes</taxon>
        <taxon>Hypocreomycetidae</taxon>
        <taxon>Hypocreales</taxon>
        <taxon>Nectriaceae</taxon>
        <taxon>Fusarium</taxon>
        <taxon>Fusarium oxysporum species complex</taxon>
    </lineage>
</organism>
<dbReference type="AlphaFoldDB" id="F9GEZ5"/>
<accession>F9GEZ5</accession>
<evidence type="ECO:0000256" key="1">
    <source>
        <dbReference type="SAM" id="MobiDB-lite"/>
    </source>
</evidence>
<protein>
    <recommendedName>
        <fullName evidence="3">BTB domain-containing protein</fullName>
    </recommendedName>
</protein>